<keyword evidence="1" id="KW-0805">Transcription regulation</keyword>
<dbReference type="Pfam" id="PF13404">
    <property type="entry name" value="HTH_AsnC-type"/>
    <property type="match status" value="1"/>
</dbReference>
<proteinExistence type="predicted"/>
<dbReference type="PANTHER" id="PTHR30154:SF34">
    <property type="entry name" value="TRANSCRIPTIONAL REGULATOR AZLB"/>
    <property type="match status" value="1"/>
</dbReference>
<dbReference type="AlphaFoldDB" id="A0A1I7MJD8"/>
<dbReference type="InterPro" id="IPR011008">
    <property type="entry name" value="Dimeric_a/b-barrel"/>
</dbReference>
<dbReference type="PANTHER" id="PTHR30154">
    <property type="entry name" value="LEUCINE-RESPONSIVE REGULATORY PROTEIN"/>
    <property type="match status" value="1"/>
</dbReference>
<name>A0A1I7MJD8_9MICC</name>
<dbReference type="InterPro" id="IPR019887">
    <property type="entry name" value="Tscrpt_reg_AsnC/Lrp_C"/>
</dbReference>
<dbReference type="GO" id="GO:0043200">
    <property type="term" value="P:response to amino acid"/>
    <property type="evidence" value="ECO:0007669"/>
    <property type="project" value="TreeGrafter"/>
</dbReference>
<dbReference type="PROSITE" id="PS50956">
    <property type="entry name" value="HTH_ASNC_2"/>
    <property type="match status" value="1"/>
</dbReference>
<dbReference type="Pfam" id="PF01037">
    <property type="entry name" value="AsnC_trans_reg"/>
    <property type="match status" value="1"/>
</dbReference>
<dbReference type="InterPro" id="IPR036390">
    <property type="entry name" value="WH_DNA-bd_sf"/>
</dbReference>
<dbReference type="GO" id="GO:0043565">
    <property type="term" value="F:sequence-specific DNA binding"/>
    <property type="evidence" value="ECO:0007669"/>
    <property type="project" value="InterPro"/>
</dbReference>
<sequence length="165" mass="18368">MTDPARSLAVAGQESHEPTHLDERAKAIIEQLQQDGRRSYSAIGRAVGLSEAAVRQRMTRLLNDQVVKIVAVTNPMQLGFPRQAMVHVKTGPDLTETADRLAAIPEVDYCVVVAGRWDVLLEVVCEDDQHLLDVLTTIRATDGVVETDTLTYLSLRKQEYDWGTR</sequence>
<evidence type="ECO:0000259" key="4">
    <source>
        <dbReference type="PROSITE" id="PS50956"/>
    </source>
</evidence>
<dbReference type="RefSeq" id="WP_091695769.1">
    <property type="nucleotide sequence ID" value="NZ_CBDRLN010000005.1"/>
</dbReference>
<dbReference type="OrthoDB" id="7501856at2"/>
<dbReference type="EMBL" id="FPCG01000003">
    <property type="protein sequence ID" value="SFV22044.1"/>
    <property type="molecule type" value="Genomic_DNA"/>
</dbReference>
<accession>A0A1I7MJD8</accession>
<dbReference type="InterPro" id="IPR036388">
    <property type="entry name" value="WH-like_DNA-bd_sf"/>
</dbReference>
<keyword evidence="6" id="KW-1185">Reference proteome</keyword>
<dbReference type="SUPFAM" id="SSF46785">
    <property type="entry name" value="Winged helix' DNA-binding domain"/>
    <property type="match status" value="1"/>
</dbReference>
<evidence type="ECO:0000256" key="2">
    <source>
        <dbReference type="ARBA" id="ARBA00023125"/>
    </source>
</evidence>
<evidence type="ECO:0000256" key="3">
    <source>
        <dbReference type="ARBA" id="ARBA00023163"/>
    </source>
</evidence>
<dbReference type="InterPro" id="IPR019888">
    <property type="entry name" value="Tscrpt_reg_AsnC-like"/>
</dbReference>
<dbReference type="STRING" id="574650.SAMN04487966_103173"/>
<gene>
    <name evidence="5" type="ORF">SAMN04487966_103173</name>
</gene>
<keyword evidence="3" id="KW-0804">Transcription</keyword>
<dbReference type="SUPFAM" id="SSF54909">
    <property type="entry name" value="Dimeric alpha+beta barrel"/>
    <property type="match status" value="1"/>
</dbReference>
<reference evidence="5 6" key="1">
    <citation type="submission" date="2016-10" db="EMBL/GenBank/DDBJ databases">
        <authorList>
            <person name="de Groot N.N."/>
        </authorList>
    </citation>
    <scope>NUCLEOTIDE SEQUENCE [LARGE SCALE GENOMIC DNA]</scope>
    <source>
        <strain evidence="5 6">CGMCC 1.7054</strain>
    </source>
</reference>
<feature type="domain" description="HTH asnC-type" evidence="4">
    <location>
        <begin position="21"/>
        <end position="81"/>
    </location>
</feature>
<dbReference type="Gene3D" id="3.30.70.920">
    <property type="match status" value="1"/>
</dbReference>
<dbReference type="Gene3D" id="1.10.10.10">
    <property type="entry name" value="Winged helix-like DNA-binding domain superfamily/Winged helix DNA-binding domain"/>
    <property type="match status" value="1"/>
</dbReference>
<dbReference type="InterPro" id="IPR000485">
    <property type="entry name" value="AsnC-type_HTH_dom"/>
</dbReference>
<protein>
    <submittedName>
        <fullName evidence="5">Lrp/AsnC family transcriptional regulator, regulator for asnA, asnC and gidA</fullName>
    </submittedName>
</protein>
<organism evidence="5 6">
    <name type="scientific">Micrococcus terreus</name>
    <dbReference type="NCBI Taxonomy" id="574650"/>
    <lineage>
        <taxon>Bacteria</taxon>
        <taxon>Bacillati</taxon>
        <taxon>Actinomycetota</taxon>
        <taxon>Actinomycetes</taxon>
        <taxon>Micrococcales</taxon>
        <taxon>Micrococcaceae</taxon>
        <taxon>Micrococcus</taxon>
    </lineage>
</organism>
<evidence type="ECO:0000313" key="5">
    <source>
        <dbReference type="EMBL" id="SFV22044.1"/>
    </source>
</evidence>
<dbReference type="Proteomes" id="UP000198881">
    <property type="component" value="Unassembled WGS sequence"/>
</dbReference>
<keyword evidence="2" id="KW-0238">DNA-binding</keyword>
<evidence type="ECO:0000313" key="6">
    <source>
        <dbReference type="Proteomes" id="UP000198881"/>
    </source>
</evidence>
<evidence type="ECO:0000256" key="1">
    <source>
        <dbReference type="ARBA" id="ARBA00023015"/>
    </source>
</evidence>
<dbReference type="SMART" id="SM00344">
    <property type="entry name" value="HTH_ASNC"/>
    <property type="match status" value="1"/>
</dbReference>
<dbReference type="PRINTS" id="PR00033">
    <property type="entry name" value="HTHASNC"/>
</dbReference>
<dbReference type="GO" id="GO:0005829">
    <property type="term" value="C:cytosol"/>
    <property type="evidence" value="ECO:0007669"/>
    <property type="project" value="TreeGrafter"/>
</dbReference>